<evidence type="ECO:0000313" key="3">
    <source>
        <dbReference type="Proteomes" id="UP000604243"/>
    </source>
</evidence>
<reference evidence="3" key="1">
    <citation type="journal article" date="2019" name="Int. J. Syst. Evol. Microbiol.">
        <title>The Global Catalogue of Microorganisms (GCM) 10K type strain sequencing project: providing services to taxonomists for standard genome sequencing and annotation.</title>
        <authorList>
            <consortium name="The Broad Institute Genomics Platform"/>
            <consortium name="The Broad Institute Genome Sequencing Center for Infectious Disease"/>
            <person name="Wu L."/>
            <person name="Ma J."/>
        </authorList>
    </citation>
    <scope>NUCLEOTIDE SEQUENCE [LARGE SCALE GENOMIC DNA]</scope>
    <source>
        <strain evidence="3">KCTC 42082</strain>
    </source>
</reference>
<evidence type="ECO:0000259" key="1">
    <source>
        <dbReference type="SMART" id="SM00065"/>
    </source>
</evidence>
<dbReference type="SUPFAM" id="SSF55781">
    <property type="entry name" value="GAF domain-like"/>
    <property type="match status" value="1"/>
</dbReference>
<dbReference type="Pfam" id="PF01590">
    <property type="entry name" value="GAF"/>
    <property type="match status" value="1"/>
</dbReference>
<gene>
    <name evidence="2" type="ORF">GCM10010082_20430</name>
</gene>
<name>A0ABQ3FKM4_9GAMM</name>
<dbReference type="RefSeq" id="WP_189517749.1">
    <property type="nucleotide sequence ID" value="NZ_BMZM01000002.1"/>
</dbReference>
<evidence type="ECO:0000313" key="2">
    <source>
        <dbReference type="EMBL" id="GHC27038.1"/>
    </source>
</evidence>
<dbReference type="InterPro" id="IPR003018">
    <property type="entry name" value="GAF"/>
</dbReference>
<comment type="caution">
    <text evidence="2">The sequence shown here is derived from an EMBL/GenBank/DDBJ whole genome shotgun (WGS) entry which is preliminary data.</text>
</comment>
<protein>
    <recommendedName>
        <fullName evidence="1">GAF domain-containing protein</fullName>
    </recommendedName>
</protein>
<dbReference type="PANTHER" id="PTHR43102:SF2">
    <property type="entry name" value="GAF DOMAIN-CONTAINING PROTEIN"/>
    <property type="match status" value="1"/>
</dbReference>
<dbReference type="Proteomes" id="UP000604243">
    <property type="component" value="Unassembled WGS sequence"/>
</dbReference>
<accession>A0ABQ3FKM4</accession>
<dbReference type="SMART" id="SM00065">
    <property type="entry name" value="GAF"/>
    <property type="match status" value="1"/>
</dbReference>
<feature type="domain" description="GAF" evidence="1">
    <location>
        <begin position="26"/>
        <end position="168"/>
    </location>
</feature>
<organism evidence="2 3">
    <name type="scientific">Kushneria pakistanensis</name>
    <dbReference type="NCBI Taxonomy" id="1508770"/>
    <lineage>
        <taxon>Bacteria</taxon>
        <taxon>Pseudomonadati</taxon>
        <taxon>Pseudomonadota</taxon>
        <taxon>Gammaproteobacteria</taxon>
        <taxon>Oceanospirillales</taxon>
        <taxon>Halomonadaceae</taxon>
        <taxon>Kushneria</taxon>
    </lineage>
</organism>
<keyword evidence="3" id="KW-1185">Reference proteome</keyword>
<proteinExistence type="predicted"/>
<sequence>MPGRKKREQEQRRLAALRRLEVLDTPREERFDVITRFLAQDFDVPISMISLVDDERVWFKSEVGLGIEEASRDIAFCSHALEEPDMLVIEDARKDERFKDNPLVAGEAGLRFYAGAVIYSPQRQPLGAVCIIDRKPRHMSYSDRRELIDFATHVGRSLSGANPDVGTESGMSGP</sequence>
<dbReference type="InterPro" id="IPR029016">
    <property type="entry name" value="GAF-like_dom_sf"/>
</dbReference>
<dbReference type="EMBL" id="BMZM01000002">
    <property type="protein sequence ID" value="GHC27038.1"/>
    <property type="molecule type" value="Genomic_DNA"/>
</dbReference>
<dbReference type="Gene3D" id="3.30.450.40">
    <property type="match status" value="1"/>
</dbReference>
<dbReference type="PANTHER" id="PTHR43102">
    <property type="entry name" value="SLR1143 PROTEIN"/>
    <property type="match status" value="1"/>
</dbReference>